<name>A0A9D2MZZ0_9FIRM</name>
<dbReference type="GO" id="GO:0019213">
    <property type="term" value="F:deacetylase activity"/>
    <property type="evidence" value="ECO:0007669"/>
    <property type="project" value="InterPro"/>
</dbReference>
<reference evidence="2" key="2">
    <citation type="submission" date="2021-04" db="EMBL/GenBank/DDBJ databases">
        <authorList>
            <person name="Gilroy R."/>
        </authorList>
    </citation>
    <scope>NUCLEOTIDE SEQUENCE</scope>
    <source>
        <strain evidence="2">CHK180-15479</strain>
    </source>
</reference>
<dbReference type="SUPFAM" id="SSF51338">
    <property type="entry name" value="Composite domain of metallo-dependent hydrolases"/>
    <property type="match status" value="1"/>
</dbReference>
<dbReference type="Gene3D" id="2.30.40.10">
    <property type="entry name" value="Urease, subunit C, domain 1"/>
    <property type="match status" value="1"/>
</dbReference>
<comment type="caution">
    <text evidence="2">The sequence shown here is derived from an EMBL/GenBank/DDBJ whole genome shotgun (WGS) entry which is preliminary data.</text>
</comment>
<dbReference type="GO" id="GO:0016810">
    <property type="term" value="F:hydrolase activity, acting on carbon-nitrogen (but not peptide) bonds"/>
    <property type="evidence" value="ECO:0007669"/>
    <property type="project" value="InterPro"/>
</dbReference>
<keyword evidence="2" id="KW-0378">Hydrolase</keyword>
<organism evidence="2 3">
    <name type="scientific">Candidatus Enterocloster excrementipullorum</name>
    <dbReference type="NCBI Taxonomy" id="2838559"/>
    <lineage>
        <taxon>Bacteria</taxon>
        <taxon>Bacillati</taxon>
        <taxon>Bacillota</taxon>
        <taxon>Clostridia</taxon>
        <taxon>Lachnospirales</taxon>
        <taxon>Lachnospiraceae</taxon>
        <taxon>Enterocloster</taxon>
    </lineage>
</organism>
<dbReference type="PANTHER" id="PTHR42717">
    <property type="entry name" value="DIHYDROOROTASE-RELATED"/>
    <property type="match status" value="1"/>
</dbReference>
<reference evidence="2" key="1">
    <citation type="journal article" date="2021" name="PeerJ">
        <title>Extensive microbial diversity within the chicken gut microbiome revealed by metagenomics and culture.</title>
        <authorList>
            <person name="Gilroy R."/>
            <person name="Ravi A."/>
            <person name="Getino M."/>
            <person name="Pursley I."/>
            <person name="Horton D.L."/>
            <person name="Alikhan N.F."/>
            <person name="Baker D."/>
            <person name="Gharbi K."/>
            <person name="Hall N."/>
            <person name="Watson M."/>
            <person name="Adriaenssens E.M."/>
            <person name="Foster-Nyarko E."/>
            <person name="Jarju S."/>
            <person name="Secka A."/>
            <person name="Antonio M."/>
            <person name="Oren A."/>
            <person name="Chaudhuri R.R."/>
            <person name="La Ragione R."/>
            <person name="Hildebrand F."/>
            <person name="Pallen M.J."/>
        </authorList>
    </citation>
    <scope>NUCLEOTIDE SEQUENCE</scope>
    <source>
        <strain evidence="2">CHK180-15479</strain>
    </source>
</reference>
<accession>A0A9D2MZZ0</accession>
<proteinExistence type="predicted"/>
<dbReference type="PANTHER" id="PTHR42717:SF1">
    <property type="entry name" value="IMIDAZOLONEPROPIONASE AND RELATED AMIDOHYDROLASES"/>
    <property type="match status" value="1"/>
</dbReference>
<dbReference type="Gene3D" id="3.20.20.140">
    <property type="entry name" value="Metal-dependent hydrolases"/>
    <property type="match status" value="1"/>
</dbReference>
<dbReference type="SUPFAM" id="SSF51556">
    <property type="entry name" value="Metallo-dependent hydrolases"/>
    <property type="match status" value="1"/>
</dbReference>
<dbReference type="InterPro" id="IPR020043">
    <property type="entry name" value="Deacetylase_Atu3266-like"/>
</dbReference>
<protein>
    <submittedName>
        <fullName evidence="2">Metallo-dependent hydrolase</fullName>
    </submittedName>
</protein>
<dbReference type="InterPro" id="IPR032466">
    <property type="entry name" value="Metal_Hydrolase"/>
</dbReference>
<dbReference type="Pfam" id="PF01979">
    <property type="entry name" value="Amidohydro_1"/>
    <property type="match status" value="1"/>
</dbReference>
<evidence type="ECO:0000313" key="3">
    <source>
        <dbReference type="Proteomes" id="UP000823910"/>
    </source>
</evidence>
<dbReference type="Proteomes" id="UP000823910">
    <property type="component" value="Unassembled WGS sequence"/>
</dbReference>
<feature type="domain" description="Amidohydrolase-related" evidence="1">
    <location>
        <begin position="49"/>
        <end position="369"/>
    </location>
</feature>
<evidence type="ECO:0000259" key="1">
    <source>
        <dbReference type="Pfam" id="PF01979"/>
    </source>
</evidence>
<dbReference type="EMBL" id="DWWT01000029">
    <property type="protein sequence ID" value="HJC05862.1"/>
    <property type="molecule type" value="Genomic_DNA"/>
</dbReference>
<dbReference type="InterPro" id="IPR006680">
    <property type="entry name" value="Amidohydro-rel"/>
</dbReference>
<dbReference type="NCBIfam" id="NF009060">
    <property type="entry name" value="PRK12394.1"/>
    <property type="match status" value="1"/>
</dbReference>
<dbReference type="AlphaFoldDB" id="A0A9D2MZZ0"/>
<gene>
    <name evidence="2" type="ORF">H9704_06875</name>
</gene>
<dbReference type="InterPro" id="IPR011059">
    <property type="entry name" value="Metal-dep_hydrolase_composite"/>
</dbReference>
<sequence>MNAFVIKGGRVYNPLRGDWKDRDVAVENGKIISGVPRGEYQVIDAAGCVVTAGLIDYHVHYFNHGTENGINPDAASFPCGVTTAVDAGSSGAANYELYRNTVMAMSDVRIFNMLLMASGGQITDQYPERLEEQYFDKKKIKDLFARYPENLVGLKTRMSVGIIAADAAVRSLSATVELADEIGCNVSVHITNPIMDLEEIGRILRKGDVICHMYQGKGAETILDAKGNVRKGLLEAREKGVIFDASNGCNNYDLEVCRQAMAQGFWPDIISSDINTSGFYLQPLHSLPRIMSKYLEFGMSLEDVLDAVTIIPARLLGRPELASMDEGTTADIGIFDIRQKRVVYCDKAGHTLEGSRVIVPQLTMKDGKIMYCQADFT</sequence>
<evidence type="ECO:0000313" key="2">
    <source>
        <dbReference type="EMBL" id="HJC05862.1"/>
    </source>
</evidence>